<dbReference type="EMBL" id="CP014163">
    <property type="protein sequence ID" value="AMB98470.1"/>
    <property type="molecule type" value="Genomic_DNA"/>
</dbReference>
<dbReference type="AlphaFoldDB" id="A0A109RHE8"/>
<protein>
    <submittedName>
        <fullName evidence="5">Uncharacterized protein</fullName>
    </submittedName>
</protein>
<keyword evidence="4" id="KW-0472">Membrane</keyword>
<proteinExistence type="predicted"/>
<evidence type="ECO:0000313" key="5">
    <source>
        <dbReference type="EMBL" id="AMB98470.1"/>
    </source>
</evidence>
<gene>
    <name evidence="5" type="ORF">AWM75_00010</name>
</gene>
<dbReference type="InterPro" id="IPR010652">
    <property type="entry name" value="DUF1232"/>
</dbReference>
<reference evidence="5 6" key="1">
    <citation type="journal article" date="2016" name="Genome Announc.">
        <title>Complete Genome Sequences of Aerococcus christensenii CCUG 28831T, Aerococcus sanguinicola CCUG 43001T, Aerococcus urinae CCUG 36881T, Aerococcus urinaeequi CCUG 28094T, Aerococcus urinaehominis CCUG 42038 BT, and Aerococcus viridans CCUG 4311T.</title>
        <authorList>
            <person name="Carkaci D."/>
            <person name="Dargis R."/>
            <person name="Nielsen X.C."/>
            <person name="Skovgaard O."/>
            <person name="Fuursted K."/>
            <person name="Christensen J.J."/>
        </authorList>
    </citation>
    <scope>NUCLEOTIDE SEQUENCE [LARGE SCALE GENOMIC DNA]</scope>
    <source>
        <strain evidence="5 6">CCUG42038B</strain>
    </source>
</reference>
<dbReference type="KEGG" id="auh:AWM75_00010"/>
<dbReference type="RefSeq" id="WP_067977129.1">
    <property type="nucleotide sequence ID" value="NZ_CP014163.1"/>
</dbReference>
<comment type="subcellular location">
    <subcellularLocation>
        <location evidence="1">Endomembrane system</location>
        <topology evidence="1">Multi-pass membrane protein</topology>
    </subcellularLocation>
</comment>
<dbReference type="OrthoDB" id="9800202at2"/>
<keyword evidence="6" id="KW-1185">Reference proteome</keyword>
<evidence type="ECO:0000256" key="3">
    <source>
        <dbReference type="ARBA" id="ARBA00022989"/>
    </source>
</evidence>
<dbReference type="GO" id="GO:0012505">
    <property type="term" value="C:endomembrane system"/>
    <property type="evidence" value="ECO:0007669"/>
    <property type="project" value="UniProtKB-SubCell"/>
</dbReference>
<reference evidence="6" key="2">
    <citation type="submission" date="2016-01" db="EMBL/GenBank/DDBJ databases">
        <title>Six Aerococcus type strain genome sequencing and assembly using PacBio and Illumina Hiseq.</title>
        <authorList>
            <person name="Carkaci D."/>
            <person name="Dargis R."/>
            <person name="Nielsen X.C."/>
            <person name="Skovgaard O."/>
            <person name="Fuursted K."/>
            <person name="Christensen J.J."/>
        </authorList>
    </citation>
    <scope>NUCLEOTIDE SEQUENCE [LARGE SCALE GENOMIC DNA]</scope>
    <source>
        <strain evidence="6">CCUG42038B</strain>
    </source>
</reference>
<evidence type="ECO:0000256" key="4">
    <source>
        <dbReference type="ARBA" id="ARBA00023136"/>
    </source>
</evidence>
<keyword evidence="2" id="KW-0812">Transmembrane</keyword>
<dbReference type="Pfam" id="PF06803">
    <property type="entry name" value="DUF1232"/>
    <property type="match status" value="1"/>
</dbReference>
<name>A0A109RHE8_9LACT</name>
<keyword evidence="3" id="KW-1133">Transmembrane helix</keyword>
<dbReference type="STRING" id="128944.AWM75_00010"/>
<dbReference type="Proteomes" id="UP000062260">
    <property type="component" value="Chromosome"/>
</dbReference>
<evidence type="ECO:0000313" key="6">
    <source>
        <dbReference type="Proteomes" id="UP000062260"/>
    </source>
</evidence>
<sequence length="99" mass="10995">MNLKRKTSIPELIRSFFSNETPNYIKLIMLAAVAYVISPIDLLPDIMGIFGFADDAAVVAGLFSLSMSLLDNHKQKILKQAKDSHSDGYHEGIKEAEKI</sequence>
<evidence type="ECO:0000256" key="2">
    <source>
        <dbReference type="ARBA" id="ARBA00022692"/>
    </source>
</evidence>
<organism evidence="5 6">
    <name type="scientific">Aerococcus urinaehominis</name>
    <dbReference type="NCBI Taxonomy" id="128944"/>
    <lineage>
        <taxon>Bacteria</taxon>
        <taxon>Bacillati</taxon>
        <taxon>Bacillota</taxon>
        <taxon>Bacilli</taxon>
        <taxon>Lactobacillales</taxon>
        <taxon>Aerococcaceae</taxon>
        <taxon>Aerococcus</taxon>
    </lineage>
</organism>
<accession>A0A109RHE8</accession>
<evidence type="ECO:0000256" key="1">
    <source>
        <dbReference type="ARBA" id="ARBA00004127"/>
    </source>
</evidence>